<name>A0A2R4BQP9_THAAR</name>
<accession>A0A2R4BQP9</accession>
<dbReference type="AlphaFoldDB" id="A0A2R4BQP9"/>
<dbReference type="KEGG" id="tak:Tharo_2656"/>
<sequence>MRQHAQRLKRSDELGGVVPPVGGQRRFARRIGRLHGALDHHQRGLALGGARGLRGMHIDDQPIAVLRQRMSREAQVGTCAAFAGQQGLRVGARDVRLVRAFLPSEVHLGVAPLVRPRWFVRAVARHQALVRGPRPQQRTVDTEMLVRDQICPLGNRHHAAEEFAHHALFEQPFAIGAERRVIPYRLVQRQADEPTEHHVEVDMLDQCALRANRKQALQQRRAQQAFRRNRGAPALGIERIEMRRHRAQNHIGQRLDPAQRMIGGNSIFDIDVAEQGVLFVVDAAHGNNCCRNADVIISAVEPAQMLESALNQHPANCGVLIPNGFEGASRAFHEQCNQLGVGGLLVMAVNAIDGCRLAIEHNPSDHAVIVDQLCVAARMHERFQNLLIQKPALREAFAELQSENQRKRGVHAAKSKHAVDPRQQEKAFVKAKWAEWQVLPSKYRSKAAFASAVLKECKHLVSTKKDRGLV</sequence>
<reference evidence="1 2" key="1">
    <citation type="submission" date="2018-03" db="EMBL/GenBank/DDBJ databases">
        <title>Complete genome sequence of Thauera aromatica, a model organism for studying aromatic compound degradation under denitrifying conditions.</title>
        <authorList>
            <person name="Lo H.-Y."/>
            <person name="Goris T."/>
            <person name="Boll M."/>
            <person name="Mueller J.A."/>
        </authorList>
    </citation>
    <scope>NUCLEOTIDE SEQUENCE [LARGE SCALE GENOMIC DNA]</scope>
    <source>
        <strain evidence="1 2">K172</strain>
    </source>
</reference>
<organism evidence="1 2">
    <name type="scientific">Thauera aromatica K172</name>
    <dbReference type="NCBI Taxonomy" id="44139"/>
    <lineage>
        <taxon>Bacteria</taxon>
        <taxon>Pseudomonadati</taxon>
        <taxon>Pseudomonadota</taxon>
        <taxon>Betaproteobacteria</taxon>
        <taxon>Rhodocyclales</taxon>
        <taxon>Zoogloeaceae</taxon>
        <taxon>Thauera</taxon>
    </lineage>
</organism>
<gene>
    <name evidence="1" type="ORF">Tharo_2656</name>
</gene>
<dbReference type="EMBL" id="CP028339">
    <property type="protein sequence ID" value="AVR89544.1"/>
    <property type="molecule type" value="Genomic_DNA"/>
</dbReference>
<keyword evidence="2" id="KW-1185">Reference proteome</keyword>
<proteinExistence type="predicted"/>
<evidence type="ECO:0000313" key="1">
    <source>
        <dbReference type="EMBL" id="AVR89544.1"/>
    </source>
</evidence>
<dbReference type="Proteomes" id="UP000241885">
    <property type="component" value="Chromosome"/>
</dbReference>
<evidence type="ECO:0000313" key="2">
    <source>
        <dbReference type="Proteomes" id="UP000241885"/>
    </source>
</evidence>
<protein>
    <submittedName>
        <fullName evidence="1">Mobile element protein</fullName>
    </submittedName>
</protein>